<evidence type="ECO:0000313" key="12">
    <source>
        <dbReference type="EMBL" id="MDT0558798.1"/>
    </source>
</evidence>
<dbReference type="Proteomes" id="UP001259492">
    <property type="component" value="Unassembled WGS sequence"/>
</dbReference>
<feature type="domain" description="TonB-dependent receptor plug" evidence="10">
    <location>
        <begin position="143"/>
        <end position="221"/>
    </location>
</feature>
<dbReference type="SUPFAM" id="SSF56935">
    <property type="entry name" value="Porins"/>
    <property type="match status" value="1"/>
</dbReference>
<name>A0ABU2YKW7_9FLAO</name>
<feature type="region of interest" description="Disordered" evidence="8">
    <location>
        <begin position="807"/>
        <end position="826"/>
    </location>
</feature>
<dbReference type="PANTHER" id="PTHR40980:SF4">
    <property type="entry name" value="TONB-DEPENDENT RECEPTOR-LIKE BETA-BARREL DOMAIN-CONTAINING PROTEIN"/>
    <property type="match status" value="1"/>
</dbReference>
<dbReference type="InterPro" id="IPR039426">
    <property type="entry name" value="TonB-dep_rcpt-like"/>
</dbReference>
<evidence type="ECO:0000256" key="4">
    <source>
        <dbReference type="ARBA" id="ARBA00022692"/>
    </source>
</evidence>
<evidence type="ECO:0000259" key="10">
    <source>
        <dbReference type="Pfam" id="PF07715"/>
    </source>
</evidence>
<comment type="similarity">
    <text evidence="7">Belongs to the TonB-dependent receptor family.</text>
</comment>
<dbReference type="Gene3D" id="2.170.130.10">
    <property type="entry name" value="TonB-dependent receptor, plug domain"/>
    <property type="match status" value="1"/>
</dbReference>
<evidence type="ECO:0000256" key="6">
    <source>
        <dbReference type="ARBA" id="ARBA00023237"/>
    </source>
</evidence>
<feature type="domain" description="Outer membrane protein beta-barrel" evidence="11">
    <location>
        <begin position="381"/>
        <end position="802"/>
    </location>
</feature>
<accession>A0ABU2YKW7</accession>
<evidence type="ECO:0000256" key="3">
    <source>
        <dbReference type="ARBA" id="ARBA00022452"/>
    </source>
</evidence>
<dbReference type="InterPro" id="IPR037066">
    <property type="entry name" value="Plug_dom_sf"/>
</dbReference>
<evidence type="ECO:0000256" key="8">
    <source>
        <dbReference type="SAM" id="MobiDB-lite"/>
    </source>
</evidence>
<dbReference type="Pfam" id="PF07715">
    <property type="entry name" value="Plug"/>
    <property type="match status" value="1"/>
</dbReference>
<keyword evidence="12" id="KW-0675">Receptor</keyword>
<evidence type="ECO:0000256" key="9">
    <source>
        <dbReference type="SAM" id="SignalP"/>
    </source>
</evidence>
<dbReference type="PROSITE" id="PS52016">
    <property type="entry name" value="TONB_DEPENDENT_REC_3"/>
    <property type="match status" value="1"/>
</dbReference>
<evidence type="ECO:0000259" key="11">
    <source>
        <dbReference type="Pfam" id="PF14905"/>
    </source>
</evidence>
<keyword evidence="3 7" id="KW-1134">Transmembrane beta strand</keyword>
<dbReference type="InterPro" id="IPR036942">
    <property type="entry name" value="Beta-barrel_TonB_sf"/>
</dbReference>
<keyword evidence="13" id="KW-1185">Reference proteome</keyword>
<comment type="subcellular location">
    <subcellularLocation>
        <location evidence="1 7">Cell outer membrane</location>
        <topology evidence="1 7">Multi-pass membrane protein</topology>
    </subcellularLocation>
</comment>
<dbReference type="Pfam" id="PF14905">
    <property type="entry name" value="OMP_b-brl_3"/>
    <property type="match status" value="1"/>
</dbReference>
<dbReference type="RefSeq" id="WP_311427563.1">
    <property type="nucleotide sequence ID" value="NZ_JAVRIA010000004.1"/>
</dbReference>
<dbReference type="SUPFAM" id="SSF49464">
    <property type="entry name" value="Carboxypeptidase regulatory domain-like"/>
    <property type="match status" value="1"/>
</dbReference>
<evidence type="ECO:0000313" key="13">
    <source>
        <dbReference type="Proteomes" id="UP001259492"/>
    </source>
</evidence>
<reference evidence="12 13" key="1">
    <citation type="submission" date="2023-09" db="EMBL/GenBank/DDBJ databases">
        <authorList>
            <person name="Rey-Velasco X."/>
        </authorList>
    </citation>
    <scope>NUCLEOTIDE SEQUENCE [LARGE SCALE GENOMIC DNA]</scope>
    <source>
        <strain evidence="12 13">W332</strain>
    </source>
</reference>
<keyword evidence="2 7" id="KW-0813">Transport</keyword>
<feature type="chain" id="PRO_5045410772" evidence="9">
    <location>
        <begin position="21"/>
        <end position="826"/>
    </location>
</feature>
<dbReference type="InterPro" id="IPR041700">
    <property type="entry name" value="OMP_b-brl_3"/>
</dbReference>
<gene>
    <name evidence="12" type="ORF">RM697_09070</name>
</gene>
<dbReference type="EMBL" id="JAVRIA010000004">
    <property type="protein sequence ID" value="MDT0558798.1"/>
    <property type="molecule type" value="Genomic_DNA"/>
</dbReference>
<dbReference type="InterPro" id="IPR012910">
    <property type="entry name" value="Plug_dom"/>
</dbReference>
<evidence type="ECO:0000256" key="5">
    <source>
        <dbReference type="ARBA" id="ARBA00023136"/>
    </source>
</evidence>
<protein>
    <submittedName>
        <fullName evidence="12">TonB-dependent receptor</fullName>
    </submittedName>
</protein>
<dbReference type="Pfam" id="PF13715">
    <property type="entry name" value="CarbopepD_reg_2"/>
    <property type="match status" value="1"/>
</dbReference>
<comment type="caution">
    <text evidence="12">The sequence shown here is derived from an EMBL/GenBank/DDBJ whole genome shotgun (WGS) entry which is preliminary data.</text>
</comment>
<proteinExistence type="inferred from homology"/>
<keyword evidence="9" id="KW-0732">Signal</keyword>
<evidence type="ECO:0000256" key="1">
    <source>
        <dbReference type="ARBA" id="ARBA00004571"/>
    </source>
</evidence>
<dbReference type="Gene3D" id="2.40.170.20">
    <property type="entry name" value="TonB-dependent receptor, beta-barrel domain"/>
    <property type="match status" value="1"/>
</dbReference>
<keyword evidence="4 7" id="KW-0812">Transmembrane</keyword>
<dbReference type="Gene3D" id="2.60.40.1120">
    <property type="entry name" value="Carboxypeptidase-like, regulatory domain"/>
    <property type="match status" value="1"/>
</dbReference>
<evidence type="ECO:0000256" key="7">
    <source>
        <dbReference type="PROSITE-ProRule" id="PRU01360"/>
    </source>
</evidence>
<dbReference type="InterPro" id="IPR008969">
    <property type="entry name" value="CarboxyPept-like_regulatory"/>
</dbReference>
<keyword evidence="5 7" id="KW-0472">Membrane</keyword>
<feature type="signal peptide" evidence="9">
    <location>
        <begin position="1"/>
        <end position="20"/>
    </location>
</feature>
<organism evidence="12 13">
    <name type="scientific">Microcosmobacter mediterraneus</name>
    <dbReference type="NCBI Taxonomy" id="3075607"/>
    <lineage>
        <taxon>Bacteria</taxon>
        <taxon>Pseudomonadati</taxon>
        <taxon>Bacteroidota</taxon>
        <taxon>Flavobacteriia</taxon>
        <taxon>Flavobacteriales</taxon>
        <taxon>Flavobacteriaceae</taxon>
        <taxon>Microcosmobacter</taxon>
    </lineage>
</organism>
<dbReference type="PANTHER" id="PTHR40980">
    <property type="entry name" value="PLUG DOMAIN-CONTAINING PROTEIN"/>
    <property type="match status" value="1"/>
</dbReference>
<keyword evidence="6 7" id="KW-0998">Cell outer membrane</keyword>
<sequence length="826" mass="93555">MILRQFTALLILFTSVILHGQTDVKVTGKVLEKDTKVPLEYATIAFKNKKDNTITTGGITNEKGEYTIDVPKGLYDISIEYIGYKTVNLLNKLLNTDTNLGTTSLALDVEALGEVEIIAERTTVEIKLDKKVYNVGKDLTVRGGTVSDVLDNVPSVSVDVEGNVALRGNDDVRILINGKPSGLVGLNSTDALRQLPAESIERVEVITSPSARYDAEGSAGILNIILRRSKLQGLNGAITVNGGYPTSAGISGNINYRTGDVNIFNTSNYNYRESPGNAFSDTEFFNGDDPSSFLIENRDFDRTRKGFSTNTGIEWYINDTSSLTASLVYRDSDTESNTTNIAEEFDSNNTLTNTTIRKDPEFEDDKTVQYALNFDKQFKGNSQHRLTFDFQFEDSNESEASLINQNGFDVETVATDEAQERILLQGDYVQPINETGQFEFGYRGEFFDLITDYLVESSFDNGQSFQVNIDLSNSLNFKQFVNAFYTQYGNKLSEKLSFLLGLRFEGTRITIDQFTSNQFEKKEYNQLFPTLNLAFEISEDENITFGYNRRIRRPRSRFINPFPSRSSATNLFQGNPDLDPSTSNAVDLGYFKDYGKLSLNGSIYFQRAQDAFNFVALETDNFYSFETNQTININDPNFDMLNQQFDLIPVIKRTPINLATNDRFGFEFTLTYRPTKKWNLNGNFNLFNSSTRGDFEGQNFDADNLSWFVRLNNKYTLPGNIDWQTRLFYRGPSETAQSVNKGIFSTDLAFSKDLFKDKASIALNVRDVFNSRKRRSDNFTDSFESTSEFQRRVRSFNLSFTYRFNQKKQRERGRGNDSGDGDDFEG</sequence>
<evidence type="ECO:0000256" key="2">
    <source>
        <dbReference type="ARBA" id="ARBA00022448"/>
    </source>
</evidence>